<dbReference type="Pfam" id="PF13683">
    <property type="entry name" value="rve_3"/>
    <property type="match status" value="1"/>
</dbReference>
<evidence type="ECO:0000313" key="3">
    <source>
        <dbReference type="EMBL" id="OAV62987.1"/>
    </source>
</evidence>
<dbReference type="EMBL" id="LXEY01000006">
    <property type="protein sequence ID" value="OAV62987.1"/>
    <property type="molecule type" value="Genomic_DNA"/>
</dbReference>
<dbReference type="InterPro" id="IPR036397">
    <property type="entry name" value="RNaseH_sf"/>
</dbReference>
<dbReference type="STRING" id="1837282.A6F49_03870"/>
<name>A0A1B7M319_9MICC</name>
<evidence type="ECO:0000256" key="1">
    <source>
        <dbReference type="SAM" id="MobiDB-lite"/>
    </source>
</evidence>
<proteinExistence type="predicted"/>
<dbReference type="InterPro" id="IPR055247">
    <property type="entry name" value="InsJ-like_HTH"/>
</dbReference>
<feature type="region of interest" description="Disordered" evidence="1">
    <location>
        <begin position="43"/>
        <end position="64"/>
    </location>
</feature>
<comment type="caution">
    <text evidence="3">The sequence shown here is derived from an EMBL/GenBank/DDBJ whole genome shotgun (WGS) entry which is preliminary data.</text>
</comment>
<dbReference type="PROSITE" id="PS50994">
    <property type="entry name" value="INTEGRASE"/>
    <property type="match status" value="1"/>
</dbReference>
<dbReference type="GO" id="GO:0015074">
    <property type="term" value="P:DNA integration"/>
    <property type="evidence" value="ECO:0007669"/>
    <property type="project" value="InterPro"/>
</dbReference>
<evidence type="ECO:0000259" key="2">
    <source>
        <dbReference type="PROSITE" id="PS50994"/>
    </source>
</evidence>
<dbReference type="Gene3D" id="3.30.420.10">
    <property type="entry name" value="Ribonuclease H-like superfamily/Ribonuclease H"/>
    <property type="match status" value="1"/>
</dbReference>
<dbReference type="Pfam" id="PF13518">
    <property type="entry name" value="HTH_28"/>
    <property type="match status" value="1"/>
</dbReference>
<protein>
    <submittedName>
        <fullName evidence="3">Integrase</fullName>
    </submittedName>
</protein>
<dbReference type="Proteomes" id="UP000078292">
    <property type="component" value="Unassembled WGS sequence"/>
</dbReference>
<reference evidence="3 4" key="1">
    <citation type="submission" date="2016-04" db="EMBL/GenBank/DDBJ databases">
        <title>First whole genome shotgun sequence of the bacterium Enteractinococcus sp. strain UASWS1574.</title>
        <authorList>
            <person name="Crovadore J."/>
            <person name="Chablais R."/>
            <person name="Lefort F."/>
        </authorList>
    </citation>
    <scope>NUCLEOTIDE SEQUENCE [LARGE SCALE GENOMIC DNA]</scope>
    <source>
        <strain evidence="3 4">UASWS1574</strain>
    </source>
</reference>
<dbReference type="PANTHER" id="PTHR35004">
    <property type="entry name" value="TRANSPOSASE RV3428C-RELATED"/>
    <property type="match status" value="1"/>
</dbReference>
<evidence type="ECO:0000313" key="4">
    <source>
        <dbReference type="Proteomes" id="UP000078292"/>
    </source>
</evidence>
<accession>A0A1B7M319</accession>
<dbReference type="InterPro" id="IPR001584">
    <property type="entry name" value="Integrase_cat-core"/>
</dbReference>
<dbReference type="SUPFAM" id="SSF53098">
    <property type="entry name" value="Ribonuclease H-like"/>
    <property type="match status" value="1"/>
</dbReference>
<dbReference type="GO" id="GO:0003676">
    <property type="term" value="F:nucleic acid binding"/>
    <property type="evidence" value="ECO:0007669"/>
    <property type="project" value="InterPro"/>
</dbReference>
<dbReference type="PANTHER" id="PTHR35004:SF7">
    <property type="entry name" value="INTEGRASE PROTEIN"/>
    <property type="match status" value="1"/>
</dbReference>
<organism evidence="3 4">
    <name type="scientific">Enteractinococcus helveticum</name>
    <dbReference type="NCBI Taxonomy" id="1837282"/>
    <lineage>
        <taxon>Bacteria</taxon>
        <taxon>Bacillati</taxon>
        <taxon>Actinomycetota</taxon>
        <taxon>Actinomycetes</taxon>
        <taxon>Micrococcales</taxon>
        <taxon>Micrococcaceae</taxon>
    </lineage>
</organism>
<dbReference type="InterPro" id="IPR012337">
    <property type="entry name" value="RNaseH-like_sf"/>
</dbReference>
<dbReference type="AlphaFoldDB" id="A0A1B7M319"/>
<feature type="domain" description="Integrase catalytic" evidence="2">
    <location>
        <begin position="131"/>
        <end position="299"/>
    </location>
</feature>
<sequence length="447" mass="49118">MRLAIANWPKDAPRGSVTAFCAEHGISRKTFYALRARARNEGQAAVLEPRSRRPKTSPTKISEDVKDQAVAVRKALEASGWDHGPISVHDKMLAMGLQPPAVASLARIFRERQVARVHPNKKPRAAYRRFVYPAPNACWQLDATEYVLVGGRKCVIFQLEDDHSRKAIASHVAPSENGEDAVAVMRKGIAAAGVPQRLLTDNGAALNPERMGWIGQLTAYAKTLGVEPITGRPGRPTTQGKNERFHQTLFRWLDKQPLAATCAELQAQVDEFDRYYNTQRGHQALAGRITPQQAWDATPVAEAPRPAPQPIDPEIPVTVSPELGAELPAHEGITDLSVLWEATATKASEQASSCQPKVTGSIQHPGATGTRQLRVYTNGVVNFAGTLFSVTRAMASRIIIADWNPERIIFATTVGEIIAEYEWPSAGTRYQAISKARYRFQNRANQS</sequence>
<gene>
    <name evidence="3" type="ORF">A6F49_03870</name>
</gene>
<keyword evidence="4" id="KW-1185">Reference proteome</keyword>